<protein>
    <submittedName>
        <fullName evidence="1">Uncharacterized protein</fullName>
    </submittedName>
</protein>
<reference evidence="1 2" key="1">
    <citation type="submission" date="2019-03" db="EMBL/GenBank/DDBJ databases">
        <title>New insights into Acidothiobacillus thiooxidans sulfur metabolism through coupled gene expression, solution geochemistry, microscopy and spectroscopy analyses.</title>
        <authorList>
            <person name="Camacho D."/>
            <person name="Frazao R."/>
            <person name="Fouillen A."/>
            <person name="Nanci A."/>
            <person name="Lang B.F."/>
            <person name="Apte S.C."/>
            <person name="Baron C."/>
            <person name="Warren L.A."/>
        </authorList>
    </citation>
    <scope>NUCLEOTIDE SEQUENCE [LARGE SCALE GENOMIC DNA]</scope>
    <source>
        <strain evidence="1 2">ATCC 19377</strain>
    </source>
</reference>
<dbReference type="Proteomes" id="UP000315403">
    <property type="component" value="Unassembled WGS sequence"/>
</dbReference>
<evidence type="ECO:0000313" key="2">
    <source>
        <dbReference type="Proteomes" id="UP000315403"/>
    </source>
</evidence>
<evidence type="ECO:0000313" key="1">
    <source>
        <dbReference type="EMBL" id="TQN51302.1"/>
    </source>
</evidence>
<organism evidence="1 2">
    <name type="scientific">Acidithiobacillus thiooxidans ATCC 19377</name>
    <dbReference type="NCBI Taxonomy" id="637390"/>
    <lineage>
        <taxon>Bacteria</taxon>
        <taxon>Pseudomonadati</taxon>
        <taxon>Pseudomonadota</taxon>
        <taxon>Acidithiobacillia</taxon>
        <taxon>Acidithiobacillales</taxon>
        <taxon>Acidithiobacillaceae</taxon>
        <taxon>Acidithiobacillus</taxon>
    </lineage>
</organism>
<comment type="caution">
    <text evidence="1">The sequence shown here is derived from an EMBL/GenBank/DDBJ whole genome shotgun (WGS) entry which is preliminary data.</text>
</comment>
<proteinExistence type="predicted"/>
<dbReference type="AlphaFoldDB" id="A0A543Q4Q1"/>
<dbReference type="EMBL" id="SZUV01000001">
    <property type="protein sequence ID" value="TQN51302.1"/>
    <property type="molecule type" value="Genomic_DNA"/>
</dbReference>
<accession>A0A543Q4Q1</accession>
<sequence>MPAGRINQCEACYWRGLLKKRIAMNQVAFLAQTIARHFEHYADWLAATVGENKAAITLNKYLSFFLEMEKVWKDIPDYARLVAHFSAEGLRRVRLPIRWMEETGLIVKDVGVQAEDSEKRQIAGMLKALEGDLAGLPILKGYHDSLMVKAKAGKLSLRSVRLAMSPAKALMLEAQKMGLKKPDQRAVDVYLAKVPGQRAALTGFVRYLRESHSVEVVMPKSKEGAAQKARQRKLEQEMLAMMREGGEGEEFLRRWVSVGLVYFHGLPRNVGRAVDVMRTDGKGVAIQIEGKLYWVPLMRLDSGSPSFWQDGTRPNTGT</sequence>
<gene>
    <name evidence="1" type="ORF">DLNHIDIE_01174</name>
</gene>
<name>A0A543Q4Q1_ACITH</name>